<protein>
    <submittedName>
        <fullName evidence="16">Aspartate aminotransferase family protein</fullName>
    </submittedName>
</protein>
<comment type="subcellular location">
    <subcellularLocation>
        <location evidence="2">Endoplasmic reticulum membrane</location>
        <topology evidence="2">Single-pass membrane protein</topology>
    </subcellularLocation>
</comment>
<dbReference type="KEGG" id="bsed:DN745_04960"/>
<evidence type="ECO:0000256" key="14">
    <source>
        <dbReference type="PIRSR" id="PIRSR602129-50"/>
    </source>
</evidence>
<sequence>MNLDALQEYRKKYPGLFNLLEKTLDRYPRLDAVLKTPGVVKAEIDAQRKQVLEVIGAEMKPYREQYETFRELPAKGRSREDVLAELEEMRAQESGSWKEGFVSGAVYHGDKTHIDYLNEAYNLHSQSNPLHTDLWPSVSKFESEIISMTARMLSEGAPESVRENLCGAVSSGGTESIMLAMMTYRDMAEAERGITSPEMVAPVTAHAAFDKAAHYFKIKLRKIPVDADYRADLRAMKKAINKNTVVVVGSAPAFPHGIVDPIEEMSNYALKRGIPFHTDACLGGFVLPFARKLGYPVPAFDFNLPGVTSISVDTHKYGYAAKGTSVILYRNPEIRHYQFFTVTNWPGGMYFSPTFAGSRPGGLSAAGWASLVHTGEEGYLEAAREILAVADYMKVEIAKIPELRILGDPLFVIAFASDTLDIYRVMERMTEKGYSLNGLHRPACVHIAITLRHTKEGVKERFIEDLKSAVADVKANPSETGSTAPIYGLAASIPVRSVVGDLLKTYMDAYYKL</sequence>
<dbReference type="Gene3D" id="3.90.1150.10">
    <property type="entry name" value="Aspartate Aminotransferase, domain 1"/>
    <property type="match status" value="1"/>
</dbReference>
<dbReference type="AlphaFoldDB" id="A0A2Z4FIH9"/>
<accession>A0A2Z4FIH9</accession>
<evidence type="ECO:0000256" key="1">
    <source>
        <dbReference type="ARBA" id="ARBA00001933"/>
    </source>
</evidence>
<dbReference type="GO" id="GO:0030170">
    <property type="term" value="F:pyridoxal phosphate binding"/>
    <property type="evidence" value="ECO:0007669"/>
    <property type="project" value="InterPro"/>
</dbReference>
<dbReference type="GO" id="GO:0008117">
    <property type="term" value="F:sphinganine-1-phosphate aldolase activity"/>
    <property type="evidence" value="ECO:0007669"/>
    <property type="project" value="TreeGrafter"/>
</dbReference>
<dbReference type="InterPro" id="IPR015421">
    <property type="entry name" value="PyrdxlP-dep_Trfase_major"/>
</dbReference>
<evidence type="ECO:0000256" key="9">
    <source>
        <dbReference type="ARBA" id="ARBA00022989"/>
    </source>
</evidence>
<evidence type="ECO:0000256" key="12">
    <source>
        <dbReference type="ARBA" id="ARBA00023239"/>
    </source>
</evidence>
<comment type="similarity">
    <text evidence="13">Belongs to the group II decarboxylase family. Sphingosine-1-phosphate lyase subfamily.</text>
</comment>
<comment type="pathway">
    <text evidence="3">Lipid metabolism; sphingolipid metabolism.</text>
</comment>
<comment type="cofactor">
    <cofactor evidence="1 14 15">
        <name>pyridoxal 5'-phosphate</name>
        <dbReference type="ChEBI" id="CHEBI:597326"/>
    </cofactor>
</comment>
<reference evidence="16 17" key="1">
    <citation type="submission" date="2018-06" db="EMBL/GenBank/DDBJ databases">
        <title>Lujinxingia sediminis gen. nov. sp. nov., a new facultative anaerobic member of the class Deltaproteobacteria, and proposal of Lujinxingaceae fam. nov.</title>
        <authorList>
            <person name="Guo L.-Y."/>
            <person name="Li C.-M."/>
            <person name="Wang S."/>
            <person name="Du Z.-J."/>
        </authorList>
    </citation>
    <scope>NUCLEOTIDE SEQUENCE [LARGE SCALE GENOMIC DNA]</scope>
    <source>
        <strain evidence="16 17">FA350</strain>
    </source>
</reference>
<evidence type="ECO:0000313" key="17">
    <source>
        <dbReference type="Proteomes" id="UP000249799"/>
    </source>
</evidence>
<evidence type="ECO:0000256" key="15">
    <source>
        <dbReference type="RuleBase" id="RU000382"/>
    </source>
</evidence>
<keyword evidence="6" id="KW-0256">Endoplasmic reticulum</keyword>
<feature type="modified residue" description="N6-(pyridoxal phosphate)lysine" evidence="14">
    <location>
        <position position="316"/>
    </location>
</feature>
<dbReference type="InterPro" id="IPR050477">
    <property type="entry name" value="GrpII_AminoAcid_Decarb"/>
</dbReference>
<dbReference type="SUPFAM" id="SSF53383">
    <property type="entry name" value="PLP-dependent transferases"/>
    <property type="match status" value="1"/>
</dbReference>
<dbReference type="InterPro" id="IPR015422">
    <property type="entry name" value="PyrdxlP-dep_Trfase_small"/>
</dbReference>
<evidence type="ECO:0000256" key="5">
    <source>
        <dbReference type="ARBA" id="ARBA00022692"/>
    </source>
</evidence>
<dbReference type="InterPro" id="IPR015424">
    <property type="entry name" value="PyrdxlP-dep_Trfase"/>
</dbReference>
<dbReference type="PANTHER" id="PTHR42735">
    <property type="match status" value="1"/>
</dbReference>
<dbReference type="Gene3D" id="3.40.640.10">
    <property type="entry name" value="Type I PLP-dependent aspartate aminotransferase-like (Major domain)"/>
    <property type="match status" value="1"/>
</dbReference>
<dbReference type="RefSeq" id="WP_111332684.1">
    <property type="nucleotide sequence ID" value="NZ_CP030032.1"/>
</dbReference>
<evidence type="ECO:0000256" key="7">
    <source>
        <dbReference type="ARBA" id="ARBA00022898"/>
    </source>
</evidence>
<keyword evidence="9" id="KW-1133">Transmembrane helix</keyword>
<dbReference type="Gene3D" id="6.10.140.2150">
    <property type="match status" value="1"/>
</dbReference>
<keyword evidence="5" id="KW-0812">Transmembrane</keyword>
<dbReference type="InterPro" id="IPR002129">
    <property type="entry name" value="PyrdxlP-dep_de-COase"/>
</dbReference>
<evidence type="ECO:0000256" key="2">
    <source>
        <dbReference type="ARBA" id="ARBA00004389"/>
    </source>
</evidence>
<dbReference type="Proteomes" id="UP000249799">
    <property type="component" value="Chromosome"/>
</dbReference>
<evidence type="ECO:0000256" key="10">
    <source>
        <dbReference type="ARBA" id="ARBA00023098"/>
    </source>
</evidence>
<evidence type="ECO:0000256" key="3">
    <source>
        <dbReference type="ARBA" id="ARBA00004760"/>
    </source>
</evidence>
<comment type="pathway">
    <text evidence="4">Sphingolipid metabolism.</text>
</comment>
<evidence type="ECO:0000313" key="16">
    <source>
        <dbReference type="EMBL" id="AWV88719.1"/>
    </source>
</evidence>
<dbReference type="GO" id="GO:0019752">
    <property type="term" value="P:carboxylic acid metabolic process"/>
    <property type="evidence" value="ECO:0007669"/>
    <property type="project" value="InterPro"/>
</dbReference>
<evidence type="ECO:0000256" key="13">
    <source>
        <dbReference type="ARBA" id="ARBA00038302"/>
    </source>
</evidence>
<evidence type="ECO:0000256" key="4">
    <source>
        <dbReference type="ARBA" id="ARBA00004991"/>
    </source>
</evidence>
<organism evidence="16 17">
    <name type="scientific">Bradymonas sediminis</name>
    <dbReference type="NCBI Taxonomy" id="1548548"/>
    <lineage>
        <taxon>Bacteria</taxon>
        <taxon>Deltaproteobacteria</taxon>
        <taxon>Bradymonadales</taxon>
        <taxon>Bradymonadaceae</taxon>
        <taxon>Bradymonas</taxon>
    </lineage>
</organism>
<keyword evidence="10" id="KW-0443">Lipid metabolism</keyword>
<dbReference type="OrthoDB" id="9803665at2"/>
<dbReference type="GO" id="GO:0008483">
    <property type="term" value="F:transaminase activity"/>
    <property type="evidence" value="ECO:0007669"/>
    <property type="project" value="UniProtKB-KW"/>
</dbReference>
<dbReference type="GO" id="GO:0030149">
    <property type="term" value="P:sphingolipid catabolic process"/>
    <property type="evidence" value="ECO:0007669"/>
    <property type="project" value="TreeGrafter"/>
</dbReference>
<keyword evidence="16" id="KW-0808">Transferase</keyword>
<proteinExistence type="inferred from homology"/>
<keyword evidence="11" id="KW-0472">Membrane</keyword>
<name>A0A2Z4FIH9_9DELT</name>
<keyword evidence="17" id="KW-1185">Reference proteome</keyword>
<dbReference type="EMBL" id="CP030032">
    <property type="protein sequence ID" value="AWV88719.1"/>
    <property type="molecule type" value="Genomic_DNA"/>
</dbReference>
<dbReference type="Pfam" id="PF00282">
    <property type="entry name" value="Pyridoxal_deC"/>
    <property type="match status" value="1"/>
</dbReference>
<evidence type="ECO:0000256" key="8">
    <source>
        <dbReference type="ARBA" id="ARBA00022919"/>
    </source>
</evidence>
<dbReference type="FunFam" id="3.40.640.10:FF:000020">
    <property type="entry name" value="sphingosine-1-phosphate lyase 1"/>
    <property type="match status" value="1"/>
</dbReference>
<evidence type="ECO:0000256" key="11">
    <source>
        <dbReference type="ARBA" id="ARBA00023136"/>
    </source>
</evidence>
<keyword evidence="7 14" id="KW-0663">Pyridoxal phosphate</keyword>
<gene>
    <name evidence="16" type="ORF">DN745_04960</name>
</gene>
<keyword evidence="16" id="KW-0032">Aminotransferase</keyword>
<keyword evidence="12 15" id="KW-0456">Lyase</keyword>
<dbReference type="GO" id="GO:0016020">
    <property type="term" value="C:membrane"/>
    <property type="evidence" value="ECO:0007669"/>
    <property type="project" value="GOC"/>
</dbReference>
<keyword evidence="8" id="KW-0746">Sphingolipid metabolism</keyword>
<evidence type="ECO:0000256" key="6">
    <source>
        <dbReference type="ARBA" id="ARBA00022824"/>
    </source>
</evidence>
<dbReference type="PANTHER" id="PTHR42735:SF6">
    <property type="entry name" value="SPHINGOSINE-1-PHOSPHATE LYASE 1"/>
    <property type="match status" value="1"/>
</dbReference>